<protein>
    <submittedName>
        <fullName evidence="5">CLUMA_CG015625, isoform A</fullName>
    </submittedName>
</protein>
<evidence type="ECO:0000256" key="1">
    <source>
        <dbReference type="ARBA" id="ARBA00009034"/>
    </source>
</evidence>
<keyword evidence="6" id="KW-1185">Reference proteome</keyword>
<evidence type="ECO:0000256" key="2">
    <source>
        <dbReference type="ARBA" id="ARBA00022685"/>
    </source>
</evidence>
<dbReference type="Proteomes" id="UP000183832">
    <property type="component" value="Unassembled WGS sequence"/>
</dbReference>
<dbReference type="AlphaFoldDB" id="A0A1J1IQM1"/>
<keyword evidence="3 4" id="KW-0732">Signal</keyword>
<evidence type="ECO:0000256" key="4">
    <source>
        <dbReference type="SAM" id="SignalP"/>
    </source>
</evidence>
<organism evidence="5 6">
    <name type="scientific">Clunio marinus</name>
    <dbReference type="NCBI Taxonomy" id="568069"/>
    <lineage>
        <taxon>Eukaryota</taxon>
        <taxon>Metazoa</taxon>
        <taxon>Ecdysozoa</taxon>
        <taxon>Arthropoda</taxon>
        <taxon>Hexapoda</taxon>
        <taxon>Insecta</taxon>
        <taxon>Pterygota</taxon>
        <taxon>Neoptera</taxon>
        <taxon>Endopterygota</taxon>
        <taxon>Diptera</taxon>
        <taxon>Nematocera</taxon>
        <taxon>Chironomoidea</taxon>
        <taxon>Chironomidae</taxon>
        <taxon>Clunio</taxon>
    </lineage>
</organism>
<feature type="signal peptide" evidence="4">
    <location>
        <begin position="1"/>
        <end position="24"/>
    </location>
</feature>
<evidence type="ECO:0000313" key="6">
    <source>
        <dbReference type="Proteomes" id="UP000183832"/>
    </source>
</evidence>
<proteinExistence type="inferred from homology"/>
<dbReference type="InterPro" id="IPR022353">
    <property type="entry name" value="Insulin_CS"/>
</dbReference>
<evidence type="ECO:0000256" key="3">
    <source>
        <dbReference type="ARBA" id="ARBA00022729"/>
    </source>
</evidence>
<dbReference type="InterPro" id="IPR036438">
    <property type="entry name" value="Insulin-like_sf"/>
</dbReference>
<feature type="chain" id="PRO_5013198747" evidence="4">
    <location>
        <begin position="25"/>
        <end position="109"/>
    </location>
</feature>
<keyword evidence="2" id="KW-0165">Cleavage on pair of basic residues</keyword>
<sequence>MISQKCIQTAAGFVILCLVIKSATQSSQSAGERNSLEPTEELRSYCGIQLHRAVRAFCREQYIVAYKKKEPPRNFQKPSRCGGNLIEHCCKNKCSISTFVQHCPYRYIR</sequence>
<dbReference type="PROSITE" id="PS00262">
    <property type="entry name" value="INSULIN"/>
    <property type="match status" value="1"/>
</dbReference>
<accession>A0A1J1IQM1</accession>
<dbReference type="GO" id="GO:0005576">
    <property type="term" value="C:extracellular region"/>
    <property type="evidence" value="ECO:0007669"/>
    <property type="project" value="UniProtKB-ARBA"/>
</dbReference>
<gene>
    <name evidence="5" type="ORF">CLUMA_CG015625</name>
</gene>
<dbReference type="EMBL" id="CVRI01000057">
    <property type="protein sequence ID" value="CRL02519.1"/>
    <property type="molecule type" value="Genomic_DNA"/>
</dbReference>
<comment type="similarity">
    <text evidence="1">Belongs to the insulin family.</text>
</comment>
<name>A0A1J1IQM1_9DIPT</name>
<dbReference type="Gene3D" id="1.10.100.10">
    <property type="entry name" value="Insulin-like"/>
    <property type="match status" value="1"/>
</dbReference>
<evidence type="ECO:0000313" key="5">
    <source>
        <dbReference type="EMBL" id="CRL02519.1"/>
    </source>
</evidence>
<reference evidence="5 6" key="1">
    <citation type="submission" date="2015-04" db="EMBL/GenBank/DDBJ databases">
        <authorList>
            <person name="Syromyatnikov M.Y."/>
            <person name="Popov V.N."/>
        </authorList>
    </citation>
    <scope>NUCLEOTIDE SEQUENCE [LARGE SCALE GENOMIC DNA]</scope>
</reference>
<dbReference type="SUPFAM" id="SSF56994">
    <property type="entry name" value="Insulin-like"/>
    <property type="match status" value="1"/>
</dbReference>